<sequence>MGHRVDFDGEQLDSFHKISRLKLVAWHFQLRTSYFGWKPKLTVSRNAKIGSMRFDLRLYPH</sequence>
<gene>
    <name evidence="1" type="ORF">B1R32_1038</name>
</gene>
<dbReference type="AlphaFoldDB" id="A0A2S8SVD2"/>
<protein>
    <submittedName>
        <fullName evidence="1">Uncharacterized protein</fullName>
    </submittedName>
</protein>
<accession>A0A2S8SVD2</accession>
<evidence type="ECO:0000313" key="1">
    <source>
        <dbReference type="EMBL" id="PQV64741.1"/>
    </source>
</evidence>
<keyword evidence="2" id="KW-1185">Reference proteome</keyword>
<dbReference type="InParanoid" id="A0A2S8SVD2"/>
<proteinExistence type="predicted"/>
<dbReference type="Proteomes" id="UP000237684">
    <property type="component" value="Unassembled WGS sequence"/>
</dbReference>
<dbReference type="EMBL" id="NIGF01000003">
    <property type="protein sequence ID" value="PQV64741.1"/>
    <property type="molecule type" value="Genomic_DNA"/>
</dbReference>
<reference evidence="1 2" key="1">
    <citation type="journal article" date="2018" name="Syst. Appl. Microbiol.">
        <title>Abditibacterium utsteinense sp. nov., the first cultivated member of candidate phylum FBP, isolated from ice-free Antarctic soil samples.</title>
        <authorList>
            <person name="Tahon G."/>
            <person name="Tytgat B."/>
            <person name="Lebbe L."/>
            <person name="Carlier A."/>
            <person name="Willems A."/>
        </authorList>
    </citation>
    <scope>NUCLEOTIDE SEQUENCE [LARGE SCALE GENOMIC DNA]</scope>
    <source>
        <strain evidence="1 2">LMG 29911</strain>
    </source>
</reference>
<name>A0A2S8SVD2_9BACT</name>
<comment type="caution">
    <text evidence="1">The sequence shown here is derived from an EMBL/GenBank/DDBJ whole genome shotgun (WGS) entry which is preliminary data.</text>
</comment>
<organism evidence="1 2">
    <name type="scientific">Abditibacterium utsteinense</name>
    <dbReference type="NCBI Taxonomy" id="1960156"/>
    <lineage>
        <taxon>Bacteria</taxon>
        <taxon>Pseudomonadati</taxon>
        <taxon>Abditibacteriota</taxon>
        <taxon>Abditibacteriia</taxon>
        <taxon>Abditibacteriales</taxon>
        <taxon>Abditibacteriaceae</taxon>
        <taxon>Abditibacterium</taxon>
    </lineage>
</organism>
<evidence type="ECO:0000313" key="2">
    <source>
        <dbReference type="Proteomes" id="UP000237684"/>
    </source>
</evidence>